<reference evidence="2" key="1">
    <citation type="submission" date="2016-04" db="EMBL/GenBank/DDBJ databases">
        <authorList>
            <person name="Chen L."/>
            <person name="Zhuang W."/>
            <person name="Wang G."/>
        </authorList>
    </citation>
    <scope>NUCLEOTIDE SEQUENCE [LARGE SCALE GENOMIC DNA]</scope>
    <source>
        <strain evidence="2">208</strain>
    </source>
</reference>
<dbReference type="PROSITE" id="PS51257">
    <property type="entry name" value="PROKAR_LIPOPROTEIN"/>
    <property type="match status" value="1"/>
</dbReference>
<dbReference type="RefSeq" id="WP_081169944.1">
    <property type="nucleotide sequence ID" value="NZ_LWBP01000218.1"/>
</dbReference>
<protein>
    <submittedName>
        <fullName evidence="1">Uncharacterized protein</fullName>
    </submittedName>
</protein>
<proteinExistence type="predicted"/>
<name>A0A1V9EYX1_9BACT</name>
<keyword evidence="2" id="KW-1185">Reference proteome</keyword>
<dbReference type="Pfam" id="PF20138">
    <property type="entry name" value="DUF6528"/>
    <property type="match status" value="1"/>
</dbReference>
<dbReference type="Gene3D" id="2.130.10.10">
    <property type="entry name" value="YVTN repeat-like/Quinoprotein amine dehydrogenase"/>
    <property type="match status" value="1"/>
</dbReference>
<sequence length="346" mass="37609">MRRIFSFSLFISLLITLGCSREMSQRPPASDDAGELLTTEVVASEEATAKEMIICDQKNARIVMVDVANGNKITWEWKPTASYAMIRSGAQGWFSNLSEAKPVYSGKYILATASGGGVAIINVSTKKAIWYDYAGGNTHSAELLPNGNVVTASTTGGYLLIFTVDSYINDDSKQGGKVMFEDVHNVVWDRTNKLLWAAGKDKLKAFSYNNSCGSPTLTLKKTYTMPQGNAHDLFPVHGSTTDLWLSNSNHVYRVNVNTGVFTLIKNSAGANISKVKSISSGPAGYTTIIDAANGKGGETWRTDVITDLNGATVFKNTSFGMYKARWKLVNSFSYPAGDSFHECTHP</sequence>
<organism evidence="1 2">
    <name type="scientific">Niastella populi</name>
    <dbReference type="NCBI Taxonomy" id="550983"/>
    <lineage>
        <taxon>Bacteria</taxon>
        <taxon>Pseudomonadati</taxon>
        <taxon>Bacteroidota</taxon>
        <taxon>Chitinophagia</taxon>
        <taxon>Chitinophagales</taxon>
        <taxon>Chitinophagaceae</taxon>
        <taxon>Niastella</taxon>
    </lineage>
</organism>
<evidence type="ECO:0000313" key="1">
    <source>
        <dbReference type="EMBL" id="OQP51239.1"/>
    </source>
</evidence>
<dbReference type="AlphaFoldDB" id="A0A1V9EYX1"/>
<accession>A0A1V9EYX1</accession>
<evidence type="ECO:0000313" key="2">
    <source>
        <dbReference type="Proteomes" id="UP000192276"/>
    </source>
</evidence>
<comment type="caution">
    <text evidence="1">The sequence shown here is derived from an EMBL/GenBank/DDBJ whole genome shotgun (WGS) entry which is preliminary data.</text>
</comment>
<dbReference type="InterPro" id="IPR045383">
    <property type="entry name" value="DUF6528"/>
</dbReference>
<dbReference type="EMBL" id="LWBP01000218">
    <property type="protein sequence ID" value="OQP51239.1"/>
    <property type="molecule type" value="Genomic_DNA"/>
</dbReference>
<dbReference type="Proteomes" id="UP000192276">
    <property type="component" value="Unassembled WGS sequence"/>
</dbReference>
<dbReference type="SUPFAM" id="SSF75011">
    <property type="entry name" value="3-carboxy-cis,cis-mucoante lactonizing enzyme"/>
    <property type="match status" value="1"/>
</dbReference>
<gene>
    <name evidence="1" type="ORF">A4R26_29630</name>
</gene>
<dbReference type="InterPro" id="IPR015943">
    <property type="entry name" value="WD40/YVTN_repeat-like_dom_sf"/>
</dbReference>
<dbReference type="OrthoDB" id="1007317at2"/>